<evidence type="ECO:0000313" key="2">
    <source>
        <dbReference type="Proteomes" id="UP000537131"/>
    </source>
</evidence>
<evidence type="ECO:0008006" key="3">
    <source>
        <dbReference type="Google" id="ProtNLM"/>
    </source>
</evidence>
<gene>
    <name evidence="1" type="ORF">HBE96_21225</name>
</gene>
<reference evidence="1 2" key="2">
    <citation type="submission" date="2020-06" db="EMBL/GenBank/DDBJ databases">
        <title>Complete Genome Sequence of Clostridium muelleri sp. nov. P21T, an Acid-Alcohol Producing Acetogen Isolated from Old Hay.</title>
        <authorList>
            <person name="Duncan K.E."/>
            <person name="Tanner R.S."/>
        </authorList>
    </citation>
    <scope>NUCLEOTIDE SEQUENCE [LARGE SCALE GENOMIC DNA]</scope>
    <source>
        <strain evidence="1 2">P21</strain>
    </source>
</reference>
<proteinExistence type="predicted"/>
<dbReference type="PROSITE" id="PS51257">
    <property type="entry name" value="PROKAR_LIPOPROTEIN"/>
    <property type="match status" value="1"/>
</dbReference>
<comment type="caution">
    <text evidence="1">The sequence shown here is derived from an EMBL/GenBank/DDBJ whole genome shotgun (WGS) entry which is preliminary data.</text>
</comment>
<keyword evidence="2" id="KW-1185">Reference proteome</keyword>
<evidence type="ECO:0000313" key="1">
    <source>
        <dbReference type="EMBL" id="NMM65110.1"/>
    </source>
</evidence>
<reference evidence="1 2" key="1">
    <citation type="submission" date="2020-04" db="EMBL/GenBank/DDBJ databases">
        <authorList>
            <person name="Doyle D.A."/>
        </authorList>
    </citation>
    <scope>NUCLEOTIDE SEQUENCE [LARGE SCALE GENOMIC DNA]</scope>
    <source>
        <strain evidence="1 2">P21</strain>
    </source>
</reference>
<dbReference type="AlphaFoldDB" id="A0A7Y0EME3"/>
<sequence length="116" mass="13295">MRKMVIAIIIMFSLTLISCGKITYTKEFEYLPSYKQMTLKTFQKPTKDGMGIATYTIKNKKSKDVLESYEKQLKKDGWKITEDKKPTSITAEKEGHKAVIVPTQNKEDVLLTIVSQ</sequence>
<protein>
    <recommendedName>
        <fullName evidence="3">Lipoprotein</fullName>
    </recommendedName>
</protein>
<name>A0A7Y0EME3_9CLOT</name>
<dbReference type="EMBL" id="JABBNI010000063">
    <property type="protein sequence ID" value="NMM65110.1"/>
    <property type="molecule type" value="Genomic_DNA"/>
</dbReference>
<organism evidence="1 2">
    <name type="scientific">Clostridium muellerianum</name>
    <dbReference type="NCBI Taxonomy" id="2716538"/>
    <lineage>
        <taxon>Bacteria</taxon>
        <taxon>Bacillati</taxon>
        <taxon>Bacillota</taxon>
        <taxon>Clostridia</taxon>
        <taxon>Eubacteriales</taxon>
        <taxon>Clostridiaceae</taxon>
        <taxon>Clostridium</taxon>
    </lineage>
</organism>
<dbReference type="Proteomes" id="UP000537131">
    <property type="component" value="Unassembled WGS sequence"/>
</dbReference>
<dbReference type="RefSeq" id="WP_169299700.1">
    <property type="nucleotide sequence ID" value="NZ_JABBNI010000063.1"/>
</dbReference>
<accession>A0A7Y0EME3</accession>